<dbReference type="KEGG" id="asim:FE240_08825"/>
<protein>
    <recommendedName>
        <fullName evidence="3">DUF1484 family protein</fullName>
    </recommendedName>
</protein>
<accession>A0A5J6WZN2</accession>
<evidence type="ECO:0008006" key="3">
    <source>
        <dbReference type="Google" id="ProtNLM"/>
    </source>
</evidence>
<dbReference type="RefSeq" id="WP_193004216.1">
    <property type="nucleotide sequence ID" value="NZ_CP040449.1"/>
</dbReference>
<evidence type="ECO:0000313" key="1">
    <source>
        <dbReference type="EMBL" id="QFI54785.1"/>
    </source>
</evidence>
<evidence type="ECO:0000313" key="2">
    <source>
        <dbReference type="Proteomes" id="UP000594034"/>
    </source>
</evidence>
<reference evidence="1 2" key="1">
    <citation type="submission" date="2019-05" db="EMBL/GenBank/DDBJ databases">
        <title>OXA-830, a novel chromosomally encoded expanded-spectrum class D beta-lactamase in Aeromonas simiae.</title>
        <authorList>
            <person name="Zhou W."/>
            <person name="Chen Q."/>
        </authorList>
    </citation>
    <scope>NUCLEOTIDE SEQUENCE [LARGE SCALE GENOMIC DNA]</scope>
    <source>
        <strain evidence="1 2">A6</strain>
    </source>
</reference>
<dbReference type="AlphaFoldDB" id="A0A5J6WZN2"/>
<sequence length="86" mass="9420">MTSHLTHHIDLNRVQLELDTSVSALQTLSYLLASNAEQTKTDPRFDPATLSYGVSGLLELVAGNLHENSCHISELNDQLNREGGMS</sequence>
<keyword evidence="2" id="KW-1185">Reference proteome</keyword>
<dbReference type="Proteomes" id="UP000594034">
    <property type="component" value="Chromosome"/>
</dbReference>
<proteinExistence type="predicted"/>
<name>A0A5J6WZN2_9GAMM</name>
<dbReference type="EMBL" id="CP040449">
    <property type="protein sequence ID" value="QFI54785.1"/>
    <property type="molecule type" value="Genomic_DNA"/>
</dbReference>
<gene>
    <name evidence="1" type="ORF">FE240_08825</name>
</gene>
<organism evidence="1 2">
    <name type="scientific">Aeromonas simiae</name>
    <dbReference type="NCBI Taxonomy" id="218936"/>
    <lineage>
        <taxon>Bacteria</taxon>
        <taxon>Pseudomonadati</taxon>
        <taxon>Pseudomonadota</taxon>
        <taxon>Gammaproteobacteria</taxon>
        <taxon>Aeromonadales</taxon>
        <taxon>Aeromonadaceae</taxon>
        <taxon>Aeromonas</taxon>
    </lineage>
</organism>